<protein>
    <recommendedName>
        <fullName evidence="2">PA14 domain-containing protein</fullName>
    </recommendedName>
</protein>
<reference evidence="3 4" key="1">
    <citation type="journal article" date="2011" name="J. Bacteriol.">
        <title>Complete genome sequence of the cellulose-degrading bacterium Cellulosilyticum lentocellum.</title>
        <authorList>
            <consortium name="US DOE Joint Genome Institute"/>
            <person name="Miller D.A."/>
            <person name="Suen G."/>
            <person name="Bruce D."/>
            <person name="Copeland A."/>
            <person name="Cheng J.F."/>
            <person name="Detter C."/>
            <person name="Goodwin L.A."/>
            <person name="Han C.S."/>
            <person name="Hauser L.J."/>
            <person name="Land M.L."/>
            <person name="Lapidus A."/>
            <person name="Lucas S."/>
            <person name="Meincke L."/>
            <person name="Pitluck S."/>
            <person name="Tapia R."/>
            <person name="Teshima H."/>
            <person name="Woyke T."/>
            <person name="Fox B.G."/>
            <person name="Angert E.R."/>
            <person name="Currie C.R."/>
        </authorList>
    </citation>
    <scope>NUCLEOTIDE SEQUENCE [LARGE SCALE GENOMIC DNA]</scope>
    <source>
        <strain evidence="4">ATCC 49066 / DSM 5427 / NCIMB 11756 / RHM5</strain>
    </source>
</reference>
<sequence length="851" mass="95083">MKVKKRHFFAKLMVFCMLLQTTLVYGESTLDVNGVPTEVSGNEYVQLNVKQDGEVIQEIQQTLTKGTETGTVVIYVKAYAYKTGDQIKTSTVITYLTEEGKMRTEDFDQIGTLSQSDIGWPTCKDFYIEVDKPLEFDGPNDNQRRVIVSFKTSTGKSFYRHTEENVKFSSAKDKVSLTALNGGVDAIDNFTTYLDPTKLNSNGKTFDTTKYVKKDSTVKVSLDITASSLSKDPMYQVITSETKPTLPLTSGTWEKMGDLSSVKDGIKKYEDLINTPNLLTVQHYIYTTGYDKAPDDYGSGARDREEVFKYPVNSPVQQSTTLGSNTTYSTQEGTPAFFLKSTIYDKTKLTATFVPQVSGNYRFCVYSATGSYGKITINGKDEVFVNNFNQYKSRTPYYHRTSYDSFYLEAGKSYPIYLETQHKSSKDTAPCFMYAIEPAGGWPKINSSGNHSISQNKHTSSCYMAAEEKLWKIVTPDLLKNQNPSNGSNRAAKLWGFIVPKVSGEFNFGLFADDGAYGYLVVDDQKKVFVDSFGLSSAVNQSNGIKISIKENVPYPFYLEWYEGCPTEQALAPRYREPNGDWKDIPSDWFRPSSNLSIGKIPLAMYEGSKVDKEIPLLNTQGKQYVILKVTDKDGNEHQIPYGPFSVAVGKEVVEIAPAGTTDKNYIVPESVSNVNAKVTYGTDCKEVKYTINLDNIAGVKVGGKDTFKLDLSKAVVEITDKTGKQIITDTNTIYEKQIVDNIIVIKVKDNNAITHSGEIHQLNVYFPTSFTNDVIYFKSVTNSNTYMNLIENQSSAPVKVNLTISRKPKTREAVIDTDTGIVILPEEYASTPSEDNVLFEVQLREIPSIH</sequence>
<dbReference type="SUPFAM" id="SSF56988">
    <property type="entry name" value="Anthrax protective antigen"/>
    <property type="match status" value="1"/>
</dbReference>
<keyword evidence="1" id="KW-0732">Signal</keyword>
<dbReference type="InterPro" id="IPR037524">
    <property type="entry name" value="PA14/GLEYA"/>
</dbReference>
<accession>F2JI49</accession>
<feature type="chain" id="PRO_5003279117" description="PA14 domain-containing protein" evidence="1">
    <location>
        <begin position="27"/>
        <end position="851"/>
    </location>
</feature>
<dbReference type="AlphaFoldDB" id="F2JI49"/>
<keyword evidence="4" id="KW-1185">Reference proteome</keyword>
<evidence type="ECO:0000313" key="3">
    <source>
        <dbReference type="EMBL" id="ADZ83077.1"/>
    </source>
</evidence>
<dbReference type="Proteomes" id="UP000008467">
    <property type="component" value="Chromosome"/>
</dbReference>
<dbReference type="PROSITE" id="PS51820">
    <property type="entry name" value="PA14"/>
    <property type="match status" value="1"/>
</dbReference>
<dbReference type="HOGENOM" id="CLU_335156_0_0_9"/>
<proteinExistence type="predicted"/>
<organism evidence="3 4">
    <name type="scientific">Cellulosilyticum lentocellum (strain ATCC 49066 / DSM 5427 / NCIMB 11756 / RHM5)</name>
    <name type="common">Clostridium lentocellum</name>
    <dbReference type="NCBI Taxonomy" id="642492"/>
    <lineage>
        <taxon>Bacteria</taxon>
        <taxon>Bacillati</taxon>
        <taxon>Bacillota</taxon>
        <taxon>Clostridia</taxon>
        <taxon>Lachnospirales</taxon>
        <taxon>Cellulosilyticaceae</taxon>
        <taxon>Cellulosilyticum</taxon>
    </lineage>
</organism>
<evidence type="ECO:0000256" key="1">
    <source>
        <dbReference type="SAM" id="SignalP"/>
    </source>
</evidence>
<dbReference type="EMBL" id="CP002582">
    <property type="protein sequence ID" value="ADZ83077.1"/>
    <property type="molecule type" value="Genomic_DNA"/>
</dbReference>
<gene>
    <name evidence="3" type="ordered locus">Clole_1351</name>
</gene>
<dbReference type="RefSeq" id="WP_013656376.1">
    <property type="nucleotide sequence ID" value="NC_015275.1"/>
</dbReference>
<feature type="domain" description="PA14" evidence="2">
    <location>
        <begin position="298"/>
        <end position="450"/>
    </location>
</feature>
<evidence type="ECO:0000259" key="2">
    <source>
        <dbReference type="PROSITE" id="PS51820"/>
    </source>
</evidence>
<feature type="signal peptide" evidence="1">
    <location>
        <begin position="1"/>
        <end position="26"/>
    </location>
</feature>
<dbReference type="KEGG" id="cle:Clole_1351"/>
<name>F2JI49_CELLD</name>
<evidence type="ECO:0000313" key="4">
    <source>
        <dbReference type="Proteomes" id="UP000008467"/>
    </source>
</evidence>